<evidence type="ECO:0000313" key="3">
    <source>
        <dbReference type="EMBL" id="QQB14672.1"/>
    </source>
</evidence>
<protein>
    <submittedName>
        <fullName evidence="3">Universal stress protein</fullName>
    </submittedName>
</protein>
<gene>
    <name evidence="3" type="ORF">I6H47_01380</name>
</gene>
<dbReference type="Gene3D" id="3.40.50.12370">
    <property type="match status" value="1"/>
</dbReference>
<reference evidence="3 4" key="1">
    <citation type="submission" date="2020-12" db="EMBL/GenBank/DDBJ databases">
        <title>FDA dAtabase for Regulatory Grade micrObial Sequences (FDA-ARGOS): Supporting development and validation of Infectious Disease Dx tests.</title>
        <authorList>
            <person name="Sproer C."/>
            <person name="Gronow S."/>
            <person name="Severitt S."/>
            <person name="Schroder I."/>
            <person name="Tallon L."/>
            <person name="Sadzewicz L."/>
            <person name="Zhao X."/>
            <person name="Boylan J."/>
            <person name="Ott S."/>
            <person name="Bowen H."/>
            <person name="Vavikolanu K."/>
            <person name="Mehta A."/>
            <person name="Aluvathingal J."/>
            <person name="Nadendla S."/>
            <person name="Lowell S."/>
            <person name="Myers T."/>
            <person name="Yan Y."/>
            <person name="Sichtig H."/>
        </authorList>
    </citation>
    <scope>NUCLEOTIDE SEQUENCE [LARGE SCALE GENOMIC DNA]</scope>
    <source>
        <strain evidence="3 4">FDAARGOS_990</strain>
    </source>
</reference>
<dbReference type="SUPFAM" id="SSF52402">
    <property type="entry name" value="Adenine nucleotide alpha hydrolases-like"/>
    <property type="match status" value="1"/>
</dbReference>
<sequence>MAIMVAVPDNQTAEAALTAAISEARHFDTGLIVIPLGIQSTFDTTTLDASEVPYELVDRRGRGDRDPAEAVLDELDARSDVSRLVIGMKRRSRVGKALMGSVSQRLLLDSPVPVLAVKIGEEN</sequence>
<dbReference type="PANTHER" id="PTHR46268:SF6">
    <property type="entry name" value="UNIVERSAL STRESS PROTEIN UP12"/>
    <property type="match status" value="1"/>
</dbReference>
<dbReference type="Proteomes" id="UP000595374">
    <property type="component" value="Chromosome"/>
</dbReference>
<dbReference type="CDD" id="cd00293">
    <property type="entry name" value="USP-like"/>
    <property type="match status" value="1"/>
</dbReference>
<accession>A0A7T3ZZQ5</accession>
<evidence type="ECO:0000259" key="2">
    <source>
        <dbReference type="Pfam" id="PF00582"/>
    </source>
</evidence>
<name>A0A7T3ZZQ5_9MICO</name>
<dbReference type="PANTHER" id="PTHR46268">
    <property type="entry name" value="STRESS RESPONSE PROTEIN NHAX"/>
    <property type="match status" value="1"/>
</dbReference>
<dbReference type="RefSeq" id="WP_198499727.1">
    <property type="nucleotide sequence ID" value="NZ_CP065989.1"/>
</dbReference>
<dbReference type="EMBL" id="CP065989">
    <property type="protein sequence ID" value="QQB14672.1"/>
    <property type="molecule type" value="Genomic_DNA"/>
</dbReference>
<dbReference type="InterPro" id="IPR006016">
    <property type="entry name" value="UspA"/>
</dbReference>
<dbReference type="PRINTS" id="PR01438">
    <property type="entry name" value="UNVRSLSTRESS"/>
</dbReference>
<organism evidence="3 4">
    <name type="scientific">Brevibacterium casei</name>
    <dbReference type="NCBI Taxonomy" id="33889"/>
    <lineage>
        <taxon>Bacteria</taxon>
        <taxon>Bacillati</taxon>
        <taxon>Actinomycetota</taxon>
        <taxon>Actinomycetes</taxon>
        <taxon>Micrococcales</taxon>
        <taxon>Brevibacteriaceae</taxon>
        <taxon>Brevibacterium</taxon>
    </lineage>
</organism>
<dbReference type="Pfam" id="PF00582">
    <property type="entry name" value="Usp"/>
    <property type="match status" value="1"/>
</dbReference>
<evidence type="ECO:0000313" key="4">
    <source>
        <dbReference type="Proteomes" id="UP000595374"/>
    </source>
</evidence>
<comment type="similarity">
    <text evidence="1">Belongs to the universal stress protein A family.</text>
</comment>
<feature type="domain" description="UspA" evidence="2">
    <location>
        <begin position="63"/>
        <end position="118"/>
    </location>
</feature>
<dbReference type="InterPro" id="IPR006015">
    <property type="entry name" value="Universal_stress_UspA"/>
</dbReference>
<dbReference type="AlphaFoldDB" id="A0A7T3ZZQ5"/>
<proteinExistence type="inferred from homology"/>
<evidence type="ECO:0000256" key="1">
    <source>
        <dbReference type="ARBA" id="ARBA00008791"/>
    </source>
</evidence>